<feature type="domain" description="EGF-like" evidence="12">
    <location>
        <begin position="606"/>
        <end position="643"/>
    </location>
</feature>
<dbReference type="SUPFAM" id="SSF57196">
    <property type="entry name" value="EGF/Laminin"/>
    <property type="match status" value="1"/>
</dbReference>
<comment type="subcellular location">
    <subcellularLocation>
        <location evidence="1">Membrane</location>
        <topology evidence="1">Single-pass type I membrane protein</topology>
    </subcellularLocation>
</comment>
<dbReference type="SMART" id="SM00282">
    <property type="entry name" value="LamG"/>
    <property type="match status" value="4"/>
</dbReference>
<proteinExistence type="inferred from homology"/>
<evidence type="ECO:0000259" key="10">
    <source>
        <dbReference type="PROSITE" id="PS50022"/>
    </source>
</evidence>
<keyword evidence="14" id="KW-1185">Reference proteome</keyword>
<gene>
    <name evidence="13" type="ORF">F7725_011083</name>
</gene>
<evidence type="ECO:0000256" key="5">
    <source>
        <dbReference type="ARBA" id="ARBA00022729"/>
    </source>
</evidence>
<evidence type="ECO:0000256" key="1">
    <source>
        <dbReference type="ARBA" id="ARBA00004479"/>
    </source>
</evidence>
<dbReference type="InterPro" id="IPR008979">
    <property type="entry name" value="Galactose-bd-like_sf"/>
</dbReference>
<dbReference type="SUPFAM" id="SSF49785">
    <property type="entry name" value="Galactose-binding domain-like"/>
    <property type="match status" value="1"/>
</dbReference>
<sequence>MGDNYTELRDSLTQRHVTQSSSADWRNGGTLTAHNPLLCFITVYCWLMSDEAVSYNSFVPDESSCQSQLTSGLGRSLLEFERRGWPSLSSSSFSAASCRLIMDFGTKGVAGIIAQVALLFCSSSGTHGAEVCDSSLVSNLPPSSFRSSSQLSSSHAPGFAKLNRRDGKKDFSAAENGYQWLEVDLGERTTISAVATQGRYGSSDWLTLYLLMFSDTGNNWKQYRQEDSIGSFPGNSNADSVVQYKLQQPAVARFLRLLPLDWNPSGRIGLRLETYGCPYTSDVVSLDGSSSLVFRLTPDPRQTSREVVSLKFKTLRNSGTLLHAEGERGRGLSLELERGKLQLLLRQGRTSSSEPRRLSSIGSLLDDQHWHHLALSPQPHCGQTHERIQIPAEFSHWHINKLSVGTVQSLGSQKPVVSKRGFHGCLENVLFNGLNLIDLAKHKDHQVTLMGNVTFSCAESVSVAVTFPGPQSFLQLPGATASSSGGVSVGFQFRTWNKAGLLLTFDLPRGGGVAWLYLSSALNDGGRLSIIVDKEEGSSAHATPSFPVAVESHLFFGGCPPENDRQECRNPFNIFQGCMRLLTLDDQIVDLIMVQKKQLGIYSNLQIDMCSPSRCEHGGRCSQSWTVFHCNCSDSGYSGAICHSRESNSSTYKENTWMVIQHNNSELTRVRPSPEVNQHSVHFDYSTEEEQLLAAISQSEYCEQELSYHCRKSRLLNTPEGSPFSWWLGGPAPGRVQSYWGGLSRAASSVCAGCRETVWTLSTTATVTLTAPSGTETQQYLQTTEDSGLLTHKESLPVRSLLLGDVRRPGSEAAYRVGPLRCHGDTSSGVFLENLGIKDFIRIELSSSTRVVFSLDVGNGPLEVHVESMVPLNDNRWHRVRAERNVKEASLRLDGLPFATQEAPADGHLHLQLNSQLFIAERRPPGPGGAGGDHPWGPARLPGSYGSLCQNQGRCVERASGFHCDCGLSAYTGAFCHTELSASFKSGTSLRYTFKEPYELSRNSSALPSSIYSDLTLRGENVSLSFRTNQSPALLLYISSYYAQYLALLINKHDKLEVRYKLDSSRDAEVMKSKVKSLANGQLHTVTIRRLTDSVSLQIDQNQEKTST</sequence>
<dbReference type="EMBL" id="JAAKFY010000004">
    <property type="protein sequence ID" value="KAF3857882.1"/>
    <property type="molecule type" value="Genomic_DNA"/>
</dbReference>
<evidence type="ECO:0000256" key="9">
    <source>
        <dbReference type="PROSITE-ProRule" id="PRU00076"/>
    </source>
</evidence>
<dbReference type="Gene3D" id="2.60.120.260">
    <property type="entry name" value="Galactose-binding domain-like"/>
    <property type="match status" value="1"/>
</dbReference>
<dbReference type="InterPro" id="IPR050372">
    <property type="entry name" value="Neurexin-related_CASP"/>
</dbReference>
<dbReference type="PANTHER" id="PTHR15036">
    <property type="entry name" value="PIKACHURIN-LIKE PROTEIN"/>
    <property type="match status" value="1"/>
</dbReference>
<dbReference type="OrthoDB" id="26719at2759"/>
<dbReference type="FunFam" id="2.60.120.260:FF:000016">
    <property type="entry name" value="Contactin-associated protein-like 4 isoform 1"/>
    <property type="match status" value="1"/>
</dbReference>
<dbReference type="InterPro" id="IPR000421">
    <property type="entry name" value="FA58C"/>
</dbReference>
<evidence type="ECO:0000256" key="3">
    <source>
        <dbReference type="ARBA" id="ARBA00022536"/>
    </source>
</evidence>
<evidence type="ECO:0000313" key="14">
    <source>
        <dbReference type="Proteomes" id="UP000518266"/>
    </source>
</evidence>
<keyword evidence="5" id="KW-0732">Signal</keyword>
<organism evidence="13 14">
    <name type="scientific">Dissostichus mawsoni</name>
    <name type="common">Antarctic cod</name>
    <dbReference type="NCBI Taxonomy" id="36200"/>
    <lineage>
        <taxon>Eukaryota</taxon>
        <taxon>Metazoa</taxon>
        <taxon>Chordata</taxon>
        <taxon>Craniata</taxon>
        <taxon>Vertebrata</taxon>
        <taxon>Euteleostomi</taxon>
        <taxon>Actinopterygii</taxon>
        <taxon>Neopterygii</taxon>
        <taxon>Teleostei</taxon>
        <taxon>Neoteleostei</taxon>
        <taxon>Acanthomorphata</taxon>
        <taxon>Eupercaria</taxon>
        <taxon>Perciformes</taxon>
        <taxon>Notothenioidei</taxon>
        <taxon>Nototheniidae</taxon>
        <taxon>Dissostichus</taxon>
    </lineage>
</organism>
<evidence type="ECO:0000256" key="2">
    <source>
        <dbReference type="ARBA" id="ARBA00010241"/>
    </source>
</evidence>
<feature type="domain" description="Laminin G" evidence="11">
    <location>
        <begin position="283"/>
        <end position="457"/>
    </location>
</feature>
<comment type="caution">
    <text evidence="13">The sequence shown here is derived from an EMBL/GenBank/DDBJ whole genome shotgun (WGS) entry which is preliminary data.</text>
</comment>
<protein>
    <recommendedName>
        <fullName evidence="15">Contactin associated protein like 3</fullName>
    </recommendedName>
</protein>
<accession>A0A7J5Z7T7</accession>
<dbReference type="SMART" id="SM00231">
    <property type="entry name" value="FA58C"/>
    <property type="match status" value="1"/>
</dbReference>
<dbReference type="CDD" id="cd00057">
    <property type="entry name" value="FA58C"/>
    <property type="match status" value="1"/>
</dbReference>
<evidence type="ECO:0000259" key="12">
    <source>
        <dbReference type="PROSITE" id="PS50026"/>
    </source>
</evidence>
<evidence type="ECO:0008006" key="15">
    <source>
        <dbReference type="Google" id="ProtNLM"/>
    </source>
</evidence>
<dbReference type="PROSITE" id="PS50026">
    <property type="entry name" value="EGF_3"/>
    <property type="match status" value="2"/>
</dbReference>
<keyword evidence="4" id="KW-0812">Transmembrane</keyword>
<keyword evidence="7" id="KW-0472">Membrane</keyword>
<comment type="similarity">
    <text evidence="2">Belongs to the neurexin family.</text>
</comment>
<name>A0A7J5Z7T7_DISMA</name>
<keyword evidence="8" id="KW-1015">Disulfide bond</keyword>
<evidence type="ECO:0000259" key="11">
    <source>
        <dbReference type="PROSITE" id="PS50025"/>
    </source>
</evidence>
<keyword evidence="6" id="KW-1133">Transmembrane helix</keyword>
<dbReference type="GO" id="GO:0016020">
    <property type="term" value="C:membrane"/>
    <property type="evidence" value="ECO:0007669"/>
    <property type="project" value="UniProtKB-SubCell"/>
</dbReference>
<evidence type="ECO:0000256" key="6">
    <source>
        <dbReference type="ARBA" id="ARBA00022989"/>
    </source>
</evidence>
<dbReference type="AlphaFoldDB" id="A0A7J5Z7T7"/>
<dbReference type="CDD" id="cd00054">
    <property type="entry name" value="EGF_CA"/>
    <property type="match status" value="1"/>
</dbReference>
<evidence type="ECO:0000256" key="4">
    <source>
        <dbReference type="ARBA" id="ARBA00022692"/>
    </source>
</evidence>
<feature type="domain" description="Laminin G" evidence="11">
    <location>
        <begin position="995"/>
        <end position="1108"/>
    </location>
</feature>
<dbReference type="InterPro" id="IPR000742">
    <property type="entry name" value="EGF"/>
</dbReference>
<dbReference type="PANTHER" id="PTHR15036:SF40">
    <property type="entry name" value="CONTACTIN-ASSOCIATED PROTEIN-LIKE 4"/>
    <property type="match status" value="1"/>
</dbReference>
<dbReference type="Gene3D" id="2.60.120.200">
    <property type="match status" value="4"/>
</dbReference>
<feature type="domain" description="F5/8 type C" evidence="10">
    <location>
        <begin position="132"/>
        <end position="277"/>
    </location>
</feature>
<dbReference type="PROSITE" id="PS50025">
    <property type="entry name" value="LAM_G_DOMAIN"/>
    <property type="match status" value="3"/>
</dbReference>
<evidence type="ECO:0000313" key="13">
    <source>
        <dbReference type="EMBL" id="KAF3857882.1"/>
    </source>
</evidence>
<reference evidence="13 14" key="1">
    <citation type="submission" date="2020-03" db="EMBL/GenBank/DDBJ databases">
        <title>Dissostichus mawsoni Genome sequencing and assembly.</title>
        <authorList>
            <person name="Park H."/>
        </authorList>
    </citation>
    <scope>NUCLEOTIDE SEQUENCE [LARGE SCALE GENOMIC DNA]</scope>
    <source>
        <strain evidence="13">DM0001</strain>
        <tissue evidence="13">Muscle</tissue>
    </source>
</reference>
<dbReference type="Gene3D" id="2.10.25.10">
    <property type="entry name" value="Laminin"/>
    <property type="match status" value="2"/>
</dbReference>
<comment type="caution">
    <text evidence="9">Lacks conserved residue(s) required for the propagation of feature annotation.</text>
</comment>
<keyword evidence="3 9" id="KW-0245">EGF-like domain</keyword>
<dbReference type="Pfam" id="PF02210">
    <property type="entry name" value="Laminin_G_2"/>
    <property type="match status" value="4"/>
</dbReference>
<dbReference type="InterPro" id="IPR013320">
    <property type="entry name" value="ConA-like_dom_sf"/>
</dbReference>
<feature type="domain" description="Laminin G" evidence="11">
    <location>
        <begin position="768"/>
        <end position="976"/>
    </location>
</feature>
<dbReference type="PROSITE" id="PS50022">
    <property type="entry name" value="FA58C_3"/>
    <property type="match status" value="1"/>
</dbReference>
<evidence type="ECO:0000256" key="8">
    <source>
        <dbReference type="ARBA" id="ARBA00023157"/>
    </source>
</evidence>
<feature type="domain" description="EGF-like" evidence="12">
    <location>
        <begin position="939"/>
        <end position="977"/>
    </location>
</feature>
<dbReference type="CDD" id="cd00110">
    <property type="entry name" value="LamG"/>
    <property type="match status" value="4"/>
</dbReference>
<dbReference type="Pfam" id="PF00754">
    <property type="entry name" value="F5_F8_type_C"/>
    <property type="match status" value="1"/>
</dbReference>
<evidence type="ECO:0000256" key="7">
    <source>
        <dbReference type="ARBA" id="ARBA00023136"/>
    </source>
</evidence>
<dbReference type="InterPro" id="IPR001791">
    <property type="entry name" value="Laminin_G"/>
</dbReference>
<dbReference type="Proteomes" id="UP000518266">
    <property type="component" value="Unassembled WGS sequence"/>
</dbReference>
<dbReference type="SUPFAM" id="SSF49899">
    <property type="entry name" value="Concanavalin A-like lectins/glucanases"/>
    <property type="match status" value="4"/>
</dbReference>